<protein>
    <submittedName>
        <fullName evidence="4">ADP-ribose pyrophosphatase</fullName>
    </submittedName>
</protein>
<evidence type="ECO:0000256" key="2">
    <source>
        <dbReference type="ARBA" id="ARBA00022801"/>
    </source>
</evidence>
<reference evidence="4 5" key="1">
    <citation type="submission" date="2016-11" db="EMBL/GenBank/DDBJ databases">
        <title>Comparative genomics of Acidibacillus ferroxidans species.</title>
        <authorList>
            <person name="Oliveira G."/>
            <person name="Nunes G."/>
            <person name="Oliveira R."/>
            <person name="Araujo F."/>
            <person name="Salim A."/>
            <person name="Scholte L."/>
            <person name="Morais D."/>
            <person name="Nancucheo I."/>
            <person name="Johnson D.B."/>
            <person name="Grail B."/>
            <person name="Bittencourt J."/>
            <person name="Valadares R."/>
        </authorList>
    </citation>
    <scope>NUCLEOTIDE SEQUENCE [LARGE SCALE GENOMIC DNA]</scope>
    <source>
        <strain evidence="4 5">Y002</strain>
    </source>
</reference>
<dbReference type="GO" id="GO:0005829">
    <property type="term" value="C:cytosol"/>
    <property type="evidence" value="ECO:0007669"/>
    <property type="project" value="TreeGrafter"/>
</dbReference>
<proteinExistence type="predicted"/>
<sequence length="178" mass="20432">MNEKFHEQKNSSLQIFQGKMIRLRVDTVLLPNGQETTREVVEHPGAVAILALPTEDEVLLVRQFRYATGQVSLELPAGKLEPNEQTDVAAHRELREETGYRAASLELILQFYTSPGFSDERMYLYLAKDLTAGEQQLDADEFLDCIRITRKEVRTRIEQGLITDAKTLVGLLWWLQER</sequence>
<dbReference type="Gene3D" id="3.90.79.10">
    <property type="entry name" value="Nucleoside Triphosphate Pyrophosphohydrolase"/>
    <property type="match status" value="1"/>
</dbReference>
<dbReference type="EMBL" id="MPDK01000021">
    <property type="protein sequence ID" value="PWI56981.1"/>
    <property type="molecule type" value="Genomic_DNA"/>
</dbReference>
<dbReference type="InterPro" id="IPR000086">
    <property type="entry name" value="NUDIX_hydrolase_dom"/>
</dbReference>
<dbReference type="PANTHER" id="PTHR11839">
    <property type="entry name" value="UDP/ADP-SUGAR PYROPHOSPHATASE"/>
    <property type="match status" value="1"/>
</dbReference>
<dbReference type="PROSITE" id="PS00893">
    <property type="entry name" value="NUDIX_BOX"/>
    <property type="match status" value="1"/>
</dbReference>
<accession>A0A2U3D6U1</accession>
<dbReference type="InterPro" id="IPR020084">
    <property type="entry name" value="NUDIX_hydrolase_CS"/>
</dbReference>
<dbReference type="GO" id="GO:0019693">
    <property type="term" value="P:ribose phosphate metabolic process"/>
    <property type="evidence" value="ECO:0007669"/>
    <property type="project" value="TreeGrafter"/>
</dbReference>
<dbReference type="Pfam" id="PF00293">
    <property type="entry name" value="NUDIX"/>
    <property type="match status" value="1"/>
</dbReference>
<dbReference type="GO" id="GO:0016787">
    <property type="term" value="F:hydrolase activity"/>
    <property type="evidence" value="ECO:0007669"/>
    <property type="project" value="UniProtKB-KW"/>
</dbReference>
<dbReference type="CDD" id="cd03424">
    <property type="entry name" value="NUDIX_ADPRase_Nudt5_UGPPase_Nudt14"/>
    <property type="match status" value="1"/>
</dbReference>
<dbReference type="FunFam" id="3.90.79.10:FF:000024">
    <property type="entry name" value="ADP-ribose pyrophosphatase"/>
    <property type="match status" value="1"/>
</dbReference>
<dbReference type="PROSITE" id="PS51462">
    <property type="entry name" value="NUDIX"/>
    <property type="match status" value="1"/>
</dbReference>
<feature type="domain" description="Nudix hydrolase" evidence="3">
    <location>
        <begin position="41"/>
        <end position="176"/>
    </location>
</feature>
<dbReference type="Proteomes" id="UP000245380">
    <property type="component" value="Unassembled WGS sequence"/>
</dbReference>
<evidence type="ECO:0000313" key="5">
    <source>
        <dbReference type="Proteomes" id="UP000245380"/>
    </source>
</evidence>
<evidence type="ECO:0000313" key="4">
    <source>
        <dbReference type="EMBL" id="PWI56981.1"/>
    </source>
</evidence>
<dbReference type="SUPFAM" id="SSF55811">
    <property type="entry name" value="Nudix"/>
    <property type="match status" value="1"/>
</dbReference>
<keyword evidence="2" id="KW-0378">Hydrolase</keyword>
<organism evidence="4 5">
    <name type="scientific">Sulfoacidibacillus thermotolerans</name>
    <name type="common">Acidibacillus sulfuroxidans</name>
    <dbReference type="NCBI Taxonomy" id="1765684"/>
    <lineage>
        <taxon>Bacteria</taxon>
        <taxon>Bacillati</taxon>
        <taxon>Bacillota</taxon>
        <taxon>Bacilli</taxon>
        <taxon>Bacillales</taxon>
        <taxon>Alicyclobacillaceae</taxon>
        <taxon>Sulfoacidibacillus</taxon>
    </lineage>
</organism>
<comment type="caution">
    <text evidence="4">The sequence shown here is derived from an EMBL/GenBank/DDBJ whole genome shotgun (WGS) entry which is preliminary data.</text>
</comment>
<dbReference type="RefSeq" id="WP_109431226.1">
    <property type="nucleotide sequence ID" value="NZ_MPDK01000021.1"/>
</dbReference>
<dbReference type="GO" id="GO:0006753">
    <property type="term" value="P:nucleoside phosphate metabolic process"/>
    <property type="evidence" value="ECO:0007669"/>
    <property type="project" value="TreeGrafter"/>
</dbReference>
<gene>
    <name evidence="4" type="ORF">BM613_10885</name>
</gene>
<dbReference type="AlphaFoldDB" id="A0A2U3D6U1"/>
<keyword evidence="5" id="KW-1185">Reference proteome</keyword>
<evidence type="ECO:0000259" key="3">
    <source>
        <dbReference type="PROSITE" id="PS51462"/>
    </source>
</evidence>
<dbReference type="OrthoDB" id="9806150at2"/>
<name>A0A2U3D6U1_SULT2</name>
<dbReference type="PANTHER" id="PTHR11839:SF18">
    <property type="entry name" value="NUDIX HYDROLASE DOMAIN-CONTAINING PROTEIN"/>
    <property type="match status" value="1"/>
</dbReference>
<dbReference type="InterPro" id="IPR015797">
    <property type="entry name" value="NUDIX_hydrolase-like_dom_sf"/>
</dbReference>
<evidence type="ECO:0000256" key="1">
    <source>
        <dbReference type="ARBA" id="ARBA00001946"/>
    </source>
</evidence>
<comment type="cofactor">
    <cofactor evidence="1">
        <name>Mg(2+)</name>
        <dbReference type="ChEBI" id="CHEBI:18420"/>
    </cofactor>
</comment>